<dbReference type="Gene3D" id="3.80.10.10">
    <property type="entry name" value="Ribonuclease Inhibitor"/>
    <property type="match status" value="2"/>
</dbReference>
<dbReference type="GO" id="GO:0005096">
    <property type="term" value="F:GTPase activator activity"/>
    <property type="evidence" value="ECO:0007669"/>
    <property type="project" value="UniProtKB-KW"/>
</dbReference>
<dbReference type="GO" id="GO:0031267">
    <property type="term" value="F:small GTPase binding"/>
    <property type="evidence" value="ECO:0007669"/>
    <property type="project" value="TreeGrafter"/>
</dbReference>
<keyword evidence="6" id="KW-1185">Reference proteome</keyword>
<dbReference type="GO" id="GO:0006913">
    <property type="term" value="P:nucleocytoplasmic transport"/>
    <property type="evidence" value="ECO:0007669"/>
    <property type="project" value="TreeGrafter"/>
</dbReference>
<feature type="compositionally biased region" description="Low complexity" evidence="4">
    <location>
        <begin position="49"/>
        <end position="64"/>
    </location>
</feature>
<dbReference type="PANTHER" id="PTHR24113:SF12">
    <property type="entry name" value="RAN GTPASE-ACTIVATING PROTEIN 1"/>
    <property type="match status" value="1"/>
</dbReference>
<evidence type="ECO:0000256" key="1">
    <source>
        <dbReference type="ARBA" id="ARBA00022468"/>
    </source>
</evidence>
<keyword evidence="1" id="KW-0343">GTPase activation</keyword>
<dbReference type="GO" id="GO:0005634">
    <property type="term" value="C:nucleus"/>
    <property type="evidence" value="ECO:0007669"/>
    <property type="project" value="TreeGrafter"/>
</dbReference>
<accession>A0A1E7ENP4</accession>
<dbReference type="GO" id="GO:0005829">
    <property type="term" value="C:cytosol"/>
    <property type="evidence" value="ECO:0007669"/>
    <property type="project" value="TreeGrafter"/>
</dbReference>
<feature type="region of interest" description="Disordered" evidence="4">
    <location>
        <begin position="18"/>
        <end position="79"/>
    </location>
</feature>
<protein>
    <submittedName>
        <fullName evidence="5">RNI-like protein</fullName>
    </submittedName>
</protein>
<dbReference type="KEGG" id="fcy:FRACYDRAFT_251018"/>
<dbReference type="InterPro" id="IPR001611">
    <property type="entry name" value="Leu-rich_rpt"/>
</dbReference>
<evidence type="ECO:0000256" key="3">
    <source>
        <dbReference type="ARBA" id="ARBA00022737"/>
    </source>
</evidence>
<evidence type="ECO:0000313" key="6">
    <source>
        <dbReference type="Proteomes" id="UP000095751"/>
    </source>
</evidence>
<organism evidence="5 6">
    <name type="scientific">Fragilariopsis cylindrus CCMP1102</name>
    <dbReference type="NCBI Taxonomy" id="635003"/>
    <lineage>
        <taxon>Eukaryota</taxon>
        <taxon>Sar</taxon>
        <taxon>Stramenopiles</taxon>
        <taxon>Ochrophyta</taxon>
        <taxon>Bacillariophyta</taxon>
        <taxon>Bacillariophyceae</taxon>
        <taxon>Bacillariophycidae</taxon>
        <taxon>Bacillariales</taxon>
        <taxon>Bacillariaceae</taxon>
        <taxon>Fragilariopsis</taxon>
    </lineage>
</organism>
<dbReference type="SMART" id="SM00368">
    <property type="entry name" value="LRR_RI"/>
    <property type="match status" value="4"/>
</dbReference>
<dbReference type="InParanoid" id="A0A1E7ENP4"/>
<dbReference type="EMBL" id="KV784385">
    <property type="protein sequence ID" value="OEU07598.1"/>
    <property type="molecule type" value="Genomic_DNA"/>
</dbReference>
<proteinExistence type="predicted"/>
<feature type="compositionally biased region" description="Acidic residues" evidence="4">
    <location>
        <begin position="65"/>
        <end position="74"/>
    </location>
</feature>
<evidence type="ECO:0000256" key="4">
    <source>
        <dbReference type="SAM" id="MobiDB-lite"/>
    </source>
</evidence>
<evidence type="ECO:0000313" key="5">
    <source>
        <dbReference type="EMBL" id="OEU07598.1"/>
    </source>
</evidence>
<dbReference type="Proteomes" id="UP000095751">
    <property type="component" value="Unassembled WGS sequence"/>
</dbReference>
<dbReference type="SUPFAM" id="SSF52047">
    <property type="entry name" value="RNI-like"/>
    <property type="match status" value="1"/>
</dbReference>
<dbReference type="PROSITE" id="PS51450">
    <property type="entry name" value="LRR"/>
    <property type="match status" value="1"/>
</dbReference>
<gene>
    <name evidence="5" type="ORF">FRACYDRAFT_251018</name>
</gene>
<dbReference type="InterPro" id="IPR032675">
    <property type="entry name" value="LRR_dom_sf"/>
</dbReference>
<dbReference type="OrthoDB" id="120976at2759"/>
<dbReference type="PANTHER" id="PTHR24113">
    <property type="entry name" value="RAN GTPASE-ACTIVATING PROTEIN 1"/>
    <property type="match status" value="1"/>
</dbReference>
<evidence type="ECO:0000256" key="2">
    <source>
        <dbReference type="ARBA" id="ARBA00022614"/>
    </source>
</evidence>
<keyword evidence="3" id="KW-0677">Repeat</keyword>
<reference evidence="5 6" key="1">
    <citation type="submission" date="2016-09" db="EMBL/GenBank/DDBJ databases">
        <title>Extensive genetic diversity and differential bi-allelic expression allows diatom success in the polar Southern Ocean.</title>
        <authorList>
            <consortium name="DOE Joint Genome Institute"/>
            <person name="Mock T."/>
            <person name="Otillar R.P."/>
            <person name="Strauss J."/>
            <person name="Dupont C."/>
            <person name="Frickenhaus S."/>
            <person name="Maumus F."/>
            <person name="Mcmullan M."/>
            <person name="Sanges R."/>
            <person name="Schmutz J."/>
            <person name="Toseland A."/>
            <person name="Valas R."/>
            <person name="Veluchamy A."/>
            <person name="Ward B.J."/>
            <person name="Allen A."/>
            <person name="Barry K."/>
            <person name="Falciatore A."/>
            <person name="Ferrante M."/>
            <person name="Fortunato A.E."/>
            <person name="Gloeckner G."/>
            <person name="Gruber A."/>
            <person name="Hipkin R."/>
            <person name="Janech M."/>
            <person name="Kroth P."/>
            <person name="Leese F."/>
            <person name="Lindquist E."/>
            <person name="Lyon B.R."/>
            <person name="Martin J."/>
            <person name="Mayer C."/>
            <person name="Parker M."/>
            <person name="Quesneville H."/>
            <person name="Raymond J."/>
            <person name="Uhlig C."/>
            <person name="Valentin K.U."/>
            <person name="Worden A.Z."/>
            <person name="Armbrust E.V."/>
            <person name="Bowler C."/>
            <person name="Green B."/>
            <person name="Moulton V."/>
            <person name="Van Oosterhout C."/>
            <person name="Grigoriev I."/>
        </authorList>
    </citation>
    <scope>NUCLEOTIDE SEQUENCE [LARGE SCALE GENOMIC DNA]</scope>
    <source>
        <strain evidence="5 6">CCMP1102</strain>
    </source>
</reference>
<dbReference type="AlphaFoldDB" id="A0A1E7ENP4"/>
<keyword evidence="2" id="KW-0433">Leucine-rich repeat</keyword>
<dbReference type="Pfam" id="PF13516">
    <property type="entry name" value="LRR_6"/>
    <property type="match status" value="2"/>
</dbReference>
<sequence length="524" mass="59794">MYDMDEEVVHALEVFLRKPDQNPKRRKLQRRRGQQEQQQQQPCDEIHASTSFSSSQRSLFSQLSQEEENEDKEENEQQQHREVILHNCSGGERLQELIVLLMDTNSSITIRYDKQRKLPIYIARGIHLGADTIFGEDNENDFCQLRSLTLKGMTFTPLTVNYLQMALPLLPNLQELAVHGKFTLIELDHHQTSIAGRIGSKSMRHVVETLHRLLSELAPQLKLLDLQRCHLPDEDVAHILEGLAGSPLSTTAIETLKLNGNMAHEESQHVLCNQILSKTNCQLRHLDLSWQRLPFAKRNHSVLNVSMLSEVLANNNRNSSLRTLNLSDNRLLDEDVDQLAVAISMHPTIRSVRLQNCRITDQGFVSLANTLPKCSENLKNIFLDGKQQIRDDAALVRKRIFQALVKNVHLRELALPDCYESKSIDWALELNRAGRRALLAPGVDDIRDCPDPAIECTICSAPSFDSQNSSNQLPDTLWPTILERADRITRQEYYLNEMDSSTSKAASAMYLLLREQGYKSILRM</sequence>
<dbReference type="GO" id="GO:0048471">
    <property type="term" value="C:perinuclear region of cytoplasm"/>
    <property type="evidence" value="ECO:0007669"/>
    <property type="project" value="TreeGrafter"/>
</dbReference>
<dbReference type="InterPro" id="IPR027038">
    <property type="entry name" value="RanGap"/>
</dbReference>
<name>A0A1E7ENP4_9STRA</name>